<gene>
    <name evidence="2" type="ORF">SBA5_320030</name>
</gene>
<name>A0A2N9LEH7_9BACT</name>
<evidence type="ECO:0000313" key="3">
    <source>
        <dbReference type="Proteomes" id="UP000239735"/>
    </source>
</evidence>
<dbReference type="AlphaFoldDB" id="A0A2N9LEH7"/>
<dbReference type="EMBL" id="OKRB01000089">
    <property type="protein sequence ID" value="SPE21658.1"/>
    <property type="molecule type" value="Genomic_DNA"/>
</dbReference>
<feature type="compositionally biased region" description="Polar residues" evidence="1">
    <location>
        <begin position="1"/>
        <end position="12"/>
    </location>
</feature>
<feature type="region of interest" description="Disordered" evidence="1">
    <location>
        <begin position="1"/>
        <end position="36"/>
    </location>
</feature>
<evidence type="ECO:0000313" key="2">
    <source>
        <dbReference type="EMBL" id="SPE21658.1"/>
    </source>
</evidence>
<sequence>MISTPSHAQSEAATGMPQVPAGTLLHAGGGSKQKAITPREKCIRAGQFLAYNEPATKLC</sequence>
<reference evidence="3" key="1">
    <citation type="submission" date="2018-02" db="EMBL/GenBank/DDBJ databases">
        <authorList>
            <person name="Hausmann B."/>
        </authorList>
    </citation>
    <scope>NUCLEOTIDE SEQUENCE [LARGE SCALE GENOMIC DNA]</scope>
    <source>
        <strain evidence="3">Peat soil MAG SbA5</strain>
    </source>
</reference>
<organism evidence="2 3">
    <name type="scientific">Candidatus Sulfuritelmatomonas gaucii</name>
    <dbReference type="NCBI Taxonomy" id="2043161"/>
    <lineage>
        <taxon>Bacteria</taxon>
        <taxon>Pseudomonadati</taxon>
        <taxon>Acidobacteriota</taxon>
        <taxon>Terriglobia</taxon>
        <taxon>Terriglobales</taxon>
        <taxon>Acidobacteriaceae</taxon>
        <taxon>Candidatus Sulfuritelmatomonas</taxon>
    </lineage>
</organism>
<evidence type="ECO:0000256" key="1">
    <source>
        <dbReference type="SAM" id="MobiDB-lite"/>
    </source>
</evidence>
<dbReference type="Proteomes" id="UP000239735">
    <property type="component" value="Unassembled WGS sequence"/>
</dbReference>
<proteinExistence type="predicted"/>
<protein>
    <submittedName>
        <fullName evidence="2">Uncharacterized protein</fullName>
    </submittedName>
</protein>
<accession>A0A2N9LEH7</accession>